<keyword evidence="1" id="KW-0472">Membrane</keyword>
<evidence type="ECO:0000313" key="2">
    <source>
        <dbReference type="EMBL" id="ERI08841.1"/>
    </source>
</evidence>
<proteinExistence type="predicted"/>
<comment type="caution">
    <text evidence="2">The sequence shown here is derived from an EMBL/GenBank/DDBJ whole genome shotgun (WGS) entry which is preliminary data.</text>
</comment>
<sequence>MINNCLIIFTLFYGACKYFLFVSNYNLSFYKRNWYDKNIENF</sequence>
<reference evidence="2 3" key="1">
    <citation type="submission" date="2013-08" db="EMBL/GenBank/DDBJ databases">
        <authorList>
            <person name="Weinstock G."/>
            <person name="Sodergren E."/>
            <person name="Wylie T."/>
            <person name="Fulton L."/>
            <person name="Fulton R."/>
            <person name="Fronick C."/>
            <person name="O'Laughlin M."/>
            <person name="Godfrey J."/>
            <person name="Miner T."/>
            <person name="Herter B."/>
            <person name="Appelbaum E."/>
            <person name="Cordes M."/>
            <person name="Lek S."/>
            <person name="Wollam A."/>
            <person name="Pepin K.H."/>
            <person name="Palsikar V.B."/>
            <person name="Mitreva M."/>
            <person name="Wilson R.K."/>
        </authorList>
    </citation>
    <scope>NUCLEOTIDE SEQUENCE [LARGE SCALE GENOMIC DNA]</scope>
    <source>
        <strain evidence="2 3">ATCC 12856</strain>
    </source>
</reference>
<evidence type="ECO:0000313" key="3">
    <source>
        <dbReference type="Proteomes" id="UP000016511"/>
    </source>
</evidence>
<dbReference type="EMBL" id="AWSJ01000188">
    <property type="protein sequence ID" value="ERI08841.1"/>
    <property type="molecule type" value="Genomic_DNA"/>
</dbReference>
<dbReference type="Proteomes" id="UP000016511">
    <property type="component" value="Unassembled WGS sequence"/>
</dbReference>
<gene>
    <name evidence="2" type="ORF">HMPREF0083_03072</name>
</gene>
<organism evidence="2 3">
    <name type="scientific">Aneurinibacillus aneurinilyticus ATCC 12856</name>
    <dbReference type="NCBI Taxonomy" id="649747"/>
    <lineage>
        <taxon>Bacteria</taxon>
        <taxon>Bacillati</taxon>
        <taxon>Bacillota</taxon>
        <taxon>Bacilli</taxon>
        <taxon>Bacillales</taxon>
        <taxon>Paenibacillaceae</taxon>
        <taxon>Aneurinibacillus group</taxon>
        <taxon>Aneurinibacillus</taxon>
    </lineage>
</organism>
<dbReference type="STRING" id="649747.HMPREF0083_03072"/>
<keyword evidence="1" id="KW-1133">Transmembrane helix</keyword>
<accession>U1YDJ9</accession>
<keyword evidence="3" id="KW-1185">Reference proteome</keyword>
<evidence type="ECO:0000256" key="1">
    <source>
        <dbReference type="SAM" id="Phobius"/>
    </source>
</evidence>
<dbReference type="HOGENOM" id="CLU_3246446_0_0_9"/>
<dbReference type="AlphaFoldDB" id="U1YDJ9"/>
<name>U1YDJ9_ANEAE</name>
<keyword evidence="1" id="KW-0812">Transmembrane</keyword>
<protein>
    <submittedName>
        <fullName evidence="2">Uncharacterized protein</fullName>
    </submittedName>
</protein>
<feature type="transmembrane region" description="Helical" evidence="1">
    <location>
        <begin position="6"/>
        <end position="27"/>
    </location>
</feature>